<dbReference type="OrthoDB" id="3258243at2"/>
<reference evidence="6 7" key="1">
    <citation type="submission" date="2016-10" db="EMBL/GenBank/DDBJ databases">
        <authorList>
            <person name="de Groot N.N."/>
        </authorList>
    </citation>
    <scope>NUCLEOTIDE SEQUENCE [LARGE SCALE GENOMIC DNA]</scope>
    <source>
        <strain evidence="6 7">DSM 21800</strain>
    </source>
</reference>
<keyword evidence="3" id="KW-0238">DNA-binding</keyword>
<dbReference type="InterPro" id="IPR028082">
    <property type="entry name" value="Peripla_BP_I"/>
</dbReference>
<dbReference type="InterPro" id="IPR000843">
    <property type="entry name" value="HTH_LacI"/>
</dbReference>
<dbReference type="GO" id="GO:0000976">
    <property type="term" value="F:transcription cis-regulatory region binding"/>
    <property type="evidence" value="ECO:0007669"/>
    <property type="project" value="TreeGrafter"/>
</dbReference>
<evidence type="ECO:0000256" key="4">
    <source>
        <dbReference type="ARBA" id="ARBA00023163"/>
    </source>
</evidence>
<evidence type="ECO:0000256" key="2">
    <source>
        <dbReference type="ARBA" id="ARBA00023015"/>
    </source>
</evidence>
<dbReference type="PROSITE" id="PS50932">
    <property type="entry name" value="HTH_LACI_2"/>
    <property type="match status" value="1"/>
</dbReference>
<keyword evidence="4" id="KW-0804">Transcription</keyword>
<dbReference type="CDD" id="cd01392">
    <property type="entry name" value="HTH_LacI"/>
    <property type="match status" value="1"/>
</dbReference>
<dbReference type="EMBL" id="LT629772">
    <property type="protein sequence ID" value="SDS77144.1"/>
    <property type="molecule type" value="Genomic_DNA"/>
</dbReference>
<dbReference type="InterPro" id="IPR010982">
    <property type="entry name" value="Lambda_DNA-bd_dom_sf"/>
</dbReference>
<dbReference type="Proteomes" id="UP000199103">
    <property type="component" value="Chromosome I"/>
</dbReference>
<dbReference type="AlphaFoldDB" id="A0A1H1UX59"/>
<name>A0A1H1UX59_9ACTN</name>
<keyword evidence="1" id="KW-0678">Repressor</keyword>
<dbReference type="InterPro" id="IPR046335">
    <property type="entry name" value="LacI/GalR-like_sensor"/>
</dbReference>
<evidence type="ECO:0000313" key="7">
    <source>
        <dbReference type="Proteomes" id="UP000199103"/>
    </source>
</evidence>
<dbReference type="GO" id="GO:0003700">
    <property type="term" value="F:DNA-binding transcription factor activity"/>
    <property type="evidence" value="ECO:0007669"/>
    <property type="project" value="TreeGrafter"/>
</dbReference>
<dbReference type="PANTHER" id="PTHR30146">
    <property type="entry name" value="LACI-RELATED TRANSCRIPTIONAL REPRESSOR"/>
    <property type="match status" value="1"/>
</dbReference>
<evidence type="ECO:0000313" key="6">
    <source>
        <dbReference type="EMBL" id="SDS77144.1"/>
    </source>
</evidence>
<dbReference type="SMART" id="SM00354">
    <property type="entry name" value="HTH_LACI"/>
    <property type="match status" value="1"/>
</dbReference>
<dbReference type="Pfam" id="PF13377">
    <property type="entry name" value="Peripla_BP_3"/>
    <property type="match status" value="1"/>
</dbReference>
<protein>
    <submittedName>
        <fullName evidence="6">LacI family transcriptional regulator</fullName>
    </submittedName>
</protein>
<organism evidence="6 7">
    <name type="scientific">Microlunatus soli</name>
    <dbReference type="NCBI Taxonomy" id="630515"/>
    <lineage>
        <taxon>Bacteria</taxon>
        <taxon>Bacillati</taxon>
        <taxon>Actinomycetota</taxon>
        <taxon>Actinomycetes</taxon>
        <taxon>Propionibacteriales</taxon>
        <taxon>Propionibacteriaceae</taxon>
        <taxon>Microlunatus</taxon>
    </lineage>
</organism>
<keyword evidence="2" id="KW-0805">Transcription regulation</keyword>
<dbReference type="CDD" id="cd06267">
    <property type="entry name" value="PBP1_LacI_sugar_binding-like"/>
    <property type="match status" value="1"/>
</dbReference>
<proteinExistence type="predicted"/>
<feature type="domain" description="HTH lacI-type" evidence="5">
    <location>
        <begin position="12"/>
        <end position="57"/>
    </location>
</feature>
<dbReference type="Pfam" id="PF00356">
    <property type="entry name" value="LacI"/>
    <property type="match status" value="1"/>
</dbReference>
<dbReference type="SUPFAM" id="SSF47413">
    <property type="entry name" value="lambda repressor-like DNA-binding domains"/>
    <property type="match status" value="1"/>
</dbReference>
<dbReference type="SUPFAM" id="SSF53822">
    <property type="entry name" value="Periplasmic binding protein-like I"/>
    <property type="match status" value="1"/>
</dbReference>
<dbReference type="PANTHER" id="PTHR30146:SF148">
    <property type="entry name" value="HTH-TYPE TRANSCRIPTIONAL REPRESSOR PURR-RELATED"/>
    <property type="match status" value="1"/>
</dbReference>
<evidence type="ECO:0000259" key="5">
    <source>
        <dbReference type="PROSITE" id="PS50932"/>
    </source>
</evidence>
<keyword evidence="7" id="KW-1185">Reference proteome</keyword>
<dbReference type="Gene3D" id="1.10.260.40">
    <property type="entry name" value="lambda repressor-like DNA-binding domains"/>
    <property type="match status" value="1"/>
</dbReference>
<dbReference type="Gene3D" id="3.40.50.2300">
    <property type="match status" value="2"/>
</dbReference>
<sequence>MAGKQLDGRGRPSVRALARAAGVSPSTAARALAHPELLSHETRQAVLAAAEGLGYRPELPTRVPGVLGLLVPDIRNPTLAEFVSGAEYEASRRGHAILLIDTNESRNNESSEARSIITIVEAIVISSPRMAESELRDLAGDVRLVTVHRPLDGLRGAYIDTRDAIGSAVTHVKSLGHRDVTYVAGPEDSWASRSRAGKLADACARAGLELRTTGPYAADYDGGRAAAEQLWLDGGHCVFAFNALMAMGLINRLIERGLRVPEDVSVVGLDDSFATTLFTPHPTAIRSDERQLGRLAVELAVAAEVAREIESVPAALTIRQSTGVARPPTAE</sequence>
<dbReference type="RefSeq" id="WP_091525984.1">
    <property type="nucleotide sequence ID" value="NZ_LT629772.1"/>
</dbReference>
<evidence type="ECO:0000256" key="1">
    <source>
        <dbReference type="ARBA" id="ARBA00022491"/>
    </source>
</evidence>
<dbReference type="STRING" id="630515.SAMN04489812_2975"/>
<evidence type="ECO:0000256" key="3">
    <source>
        <dbReference type="ARBA" id="ARBA00023125"/>
    </source>
</evidence>
<gene>
    <name evidence="6" type="ORF">SAMN04489812_2975</name>
</gene>
<accession>A0A1H1UX59</accession>